<evidence type="ECO:0000256" key="2">
    <source>
        <dbReference type="ARBA" id="ARBA00022692"/>
    </source>
</evidence>
<dbReference type="AlphaFoldDB" id="A0A0N4WYL6"/>
<evidence type="ECO:0000256" key="1">
    <source>
        <dbReference type="ARBA" id="ARBA00004370"/>
    </source>
</evidence>
<reference evidence="8" key="1">
    <citation type="submission" date="2017-02" db="UniProtKB">
        <authorList>
            <consortium name="WormBaseParasite"/>
        </authorList>
    </citation>
    <scope>IDENTIFICATION</scope>
</reference>
<organism evidence="8">
    <name type="scientific">Haemonchus placei</name>
    <name type="common">Barber's pole worm</name>
    <dbReference type="NCBI Taxonomy" id="6290"/>
    <lineage>
        <taxon>Eukaryota</taxon>
        <taxon>Metazoa</taxon>
        <taxon>Ecdysozoa</taxon>
        <taxon>Nematoda</taxon>
        <taxon>Chromadorea</taxon>
        <taxon>Rhabditida</taxon>
        <taxon>Rhabditina</taxon>
        <taxon>Rhabditomorpha</taxon>
        <taxon>Strongyloidea</taxon>
        <taxon>Trichostrongylidae</taxon>
        <taxon>Haemonchus</taxon>
    </lineage>
</organism>
<feature type="transmembrane region" description="Helical" evidence="5">
    <location>
        <begin position="100"/>
        <end position="125"/>
    </location>
</feature>
<keyword evidence="4 5" id="KW-0472">Membrane</keyword>
<gene>
    <name evidence="6" type="ORF">HPLM_LOCUS16964</name>
</gene>
<evidence type="ECO:0000313" key="6">
    <source>
        <dbReference type="EMBL" id="VDO62658.1"/>
    </source>
</evidence>
<proteinExistence type="predicted"/>
<evidence type="ECO:0000313" key="8">
    <source>
        <dbReference type="WBParaSite" id="HPLM_0001697201-mRNA-1"/>
    </source>
</evidence>
<evidence type="ECO:0000313" key="7">
    <source>
        <dbReference type="Proteomes" id="UP000268014"/>
    </source>
</evidence>
<dbReference type="STRING" id="6290.A0A0N4WYL6"/>
<feature type="transmembrane region" description="Helical" evidence="5">
    <location>
        <begin position="20"/>
        <end position="38"/>
    </location>
</feature>
<dbReference type="InterPro" id="IPR047130">
    <property type="entry name" value="7TM_GPCR_Srsx_nematod"/>
</dbReference>
<dbReference type="WBParaSite" id="HPLM_0001697201-mRNA-1">
    <property type="protein sequence ID" value="HPLM_0001697201-mRNA-1"/>
    <property type="gene ID" value="HPLM_0001697201"/>
</dbReference>
<evidence type="ECO:0000256" key="4">
    <source>
        <dbReference type="ARBA" id="ARBA00023136"/>
    </source>
</evidence>
<dbReference type="Gene3D" id="1.20.1070.10">
    <property type="entry name" value="Rhodopsin 7-helix transmembrane proteins"/>
    <property type="match status" value="1"/>
</dbReference>
<keyword evidence="3 5" id="KW-1133">Transmembrane helix</keyword>
<protein>
    <submittedName>
        <fullName evidence="8">G_PROTEIN_RECEP_F1_2 domain-containing protein</fullName>
    </submittedName>
</protein>
<feature type="transmembrane region" description="Helical" evidence="5">
    <location>
        <begin position="180"/>
        <end position="205"/>
    </location>
</feature>
<dbReference type="Pfam" id="PF10320">
    <property type="entry name" value="7TM_GPCR_Srsx"/>
    <property type="match status" value="1"/>
</dbReference>
<dbReference type="InterPro" id="IPR019424">
    <property type="entry name" value="7TM_GPCR_Srsx"/>
</dbReference>
<dbReference type="GO" id="GO:0004930">
    <property type="term" value="F:G protein-coupled receptor activity"/>
    <property type="evidence" value="ECO:0007669"/>
    <property type="project" value="InterPro"/>
</dbReference>
<reference evidence="6 7" key="2">
    <citation type="submission" date="2018-11" db="EMBL/GenBank/DDBJ databases">
        <authorList>
            <consortium name="Pathogen Informatics"/>
        </authorList>
    </citation>
    <scope>NUCLEOTIDE SEQUENCE [LARGE SCALE GENOMIC DNA]</scope>
    <source>
        <strain evidence="6 7">MHpl1</strain>
    </source>
</reference>
<dbReference type="GO" id="GO:0016020">
    <property type="term" value="C:membrane"/>
    <property type="evidence" value="ECO:0007669"/>
    <property type="project" value="UniProtKB-SubCell"/>
</dbReference>
<feature type="transmembrane region" description="Helical" evidence="5">
    <location>
        <begin position="65"/>
        <end position="88"/>
    </location>
</feature>
<comment type="subcellular location">
    <subcellularLocation>
        <location evidence="1">Membrane</location>
    </subcellularLocation>
</comment>
<keyword evidence="2 5" id="KW-0812">Transmembrane</keyword>
<sequence>MAWSRHSRLHETVKEQIPALGFFLFYPHHATMIVYVDYLEGKLTHMIFTAGKSVPERTLRRPCNLLIAALSLSDAMLMCSSLISTAYHSIHTLITSYPKFYLMVQLLPGCLLGITLDITVLVYRMQDEKVVCLVMVPLQGKILEVYIKIALIVCIMITTSNVCFLFFLKKIRMCSEKVRSIHRSVIIISLSFVFGYFASVIIHFVNVILHLNINQVFLNQSAGIFVSFATSANFFIYYGISREYRGIFDKLLGIGRLKMFLFYDEERTFTQQSTLRESRVLNRIVTDGYA</sequence>
<dbReference type="OrthoDB" id="5820127at2759"/>
<keyword evidence="7" id="KW-1185">Reference proteome</keyword>
<name>A0A0N4WYL6_HAEPC</name>
<accession>A0A0N4WYL6</accession>
<dbReference type="EMBL" id="UZAF01019686">
    <property type="protein sequence ID" value="VDO62658.1"/>
    <property type="molecule type" value="Genomic_DNA"/>
</dbReference>
<dbReference type="SMART" id="SM01381">
    <property type="entry name" value="7TM_GPCR_Srsx"/>
    <property type="match status" value="1"/>
</dbReference>
<dbReference type="Proteomes" id="UP000268014">
    <property type="component" value="Unassembled WGS sequence"/>
</dbReference>
<dbReference type="PANTHER" id="PTHR23360">
    <property type="entry name" value="G-PROTEIN COUPLED RECEPTORS FAMILY 1 PROFILE DOMAIN-CONTAINING PROTEIN-RELATED"/>
    <property type="match status" value="1"/>
</dbReference>
<dbReference type="InterPro" id="IPR000276">
    <property type="entry name" value="GPCR_Rhodpsn"/>
</dbReference>
<dbReference type="SUPFAM" id="SSF81321">
    <property type="entry name" value="Family A G protein-coupled receptor-like"/>
    <property type="match status" value="1"/>
</dbReference>
<feature type="transmembrane region" description="Helical" evidence="5">
    <location>
        <begin position="217"/>
        <end position="240"/>
    </location>
</feature>
<evidence type="ECO:0000256" key="5">
    <source>
        <dbReference type="SAM" id="Phobius"/>
    </source>
</evidence>
<evidence type="ECO:0000256" key="3">
    <source>
        <dbReference type="ARBA" id="ARBA00022989"/>
    </source>
</evidence>
<feature type="transmembrane region" description="Helical" evidence="5">
    <location>
        <begin position="145"/>
        <end position="168"/>
    </location>
</feature>